<evidence type="ECO:0000256" key="5">
    <source>
        <dbReference type="SAM" id="Phobius"/>
    </source>
</evidence>
<dbReference type="InterPro" id="IPR009056">
    <property type="entry name" value="Cyt_c-like_dom"/>
</dbReference>
<dbReference type="Proteomes" id="UP000268857">
    <property type="component" value="Unassembled WGS sequence"/>
</dbReference>
<keyword evidence="8" id="KW-1185">Reference proteome</keyword>
<evidence type="ECO:0000313" key="8">
    <source>
        <dbReference type="Proteomes" id="UP000268857"/>
    </source>
</evidence>
<evidence type="ECO:0000256" key="1">
    <source>
        <dbReference type="ARBA" id="ARBA00022617"/>
    </source>
</evidence>
<evidence type="ECO:0000256" key="2">
    <source>
        <dbReference type="ARBA" id="ARBA00022723"/>
    </source>
</evidence>
<evidence type="ECO:0000256" key="4">
    <source>
        <dbReference type="PROSITE-ProRule" id="PRU00433"/>
    </source>
</evidence>
<feature type="transmembrane region" description="Helical" evidence="5">
    <location>
        <begin position="7"/>
        <end position="26"/>
    </location>
</feature>
<evidence type="ECO:0000313" key="7">
    <source>
        <dbReference type="EMBL" id="RUR73400.1"/>
    </source>
</evidence>
<name>A0A433MYH5_CHLFR</name>
<proteinExistence type="predicted"/>
<keyword evidence="5" id="KW-1133">Transmembrane helix</keyword>
<keyword evidence="5" id="KW-0472">Membrane</keyword>
<dbReference type="AlphaFoldDB" id="A0A433MYH5"/>
<dbReference type="PANTHER" id="PTHR30600:SF9">
    <property type="entry name" value="BLR7738 PROTEIN"/>
    <property type="match status" value="1"/>
</dbReference>
<keyword evidence="5" id="KW-0812">Transmembrane</keyword>
<dbReference type="SUPFAM" id="SSF46626">
    <property type="entry name" value="Cytochrome c"/>
    <property type="match status" value="1"/>
</dbReference>
<dbReference type="PANTHER" id="PTHR30600">
    <property type="entry name" value="CYTOCHROME C PEROXIDASE-RELATED"/>
    <property type="match status" value="1"/>
</dbReference>
<organism evidence="7 8">
    <name type="scientific">Chlorogloeopsis fritschii PCC 6912</name>
    <dbReference type="NCBI Taxonomy" id="211165"/>
    <lineage>
        <taxon>Bacteria</taxon>
        <taxon>Bacillati</taxon>
        <taxon>Cyanobacteriota</taxon>
        <taxon>Cyanophyceae</taxon>
        <taxon>Nostocales</taxon>
        <taxon>Chlorogloeopsidaceae</taxon>
        <taxon>Chlorogloeopsis</taxon>
    </lineage>
</organism>
<evidence type="ECO:0000256" key="3">
    <source>
        <dbReference type="ARBA" id="ARBA00023004"/>
    </source>
</evidence>
<accession>A0A433MYH5</accession>
<dbReference type="GO" id="GO:0009055">
    <property type="term" value="F:electron transfer activity"/>
    <property type="evidence" value="ECO:0007669"/>
    <property type="project" value="InterPro"/>
</dbReference>
<gene>
    <name evidence="7" type="ORF">PCC6912_57580</name>
</gene>
<keyword evidence="2 4" id="KW-0479">Metal-binding</keyword>
<dbReference type="GO" id="GO:0046872">
    <property type="term" value="F:metal ion binding"/>
    <property type="evidence" value="ECO:0007669"/>
    <property type="project" value="UniProtKB-KW"/>
</dbReference>
<keyword evidence="1 4" id="KW-0349">Heme</keyword>
<dbReference type="Pfam" id="PF21419">
    <property type="entry name" value="RoxA-like_Cyt-c"/>
    <property type="match status" value="1"/>
</dbReference>
<dbReference type="GO" id="GO:0020037">
    <property type="term" value="F:heme binding"/>
    <property type="evidence" value="ECO:0007669"/>
    <property type="project" value="InterPro"/>
</dbReference>
<sequence>MLKIFRIGAISLITILLVAIAGFFFLQSTWVKPEFRTPKEAFLHGSIGTELMPLPVFQILPDLFPDKFQPAGKEAGDWIQQFGFIRGKPKENEGLPVGFNASNYQPQSGSPSPTKFVGFSCVLCHSSHIRRFEGDEEIVVTGMGSTSLDLFAWVDAVKSSLLDDKRLTLTNIAQAYESKYDKQLGILDKATIAFWLSTARREVAASLPKWDEPYNGKDLRNPHLEPNGPGRTQPFRELVRFVMDRPGASDRSFSKLPSLYEQKNREWAQYDGSVRDRLSRSVLAAIAAGANPKNLLVPEISHNAVQAIEYTLDLKGPKYTEVFKDAKLDPQKVEHGRAVYMQNCSTCHGYRNSKDDSWIKGELQGLITAIAEIQTDSERLNYRYYQELPDAVETYFPEDHPLKPKRENLRPGPMGDTKGFINAPLESVFARAPYLHNGSVLTLAELINLKPRREIFYRGDNLYDPIDVGLASPTEPNEKTYYQLDTHALGNSNKGHDYPWPYQGAGWDKAALEDLLEYLKTL</sequence>
<dbReference type="PROSITE" id="PS51007">
    <property type="entry name" value="CYTC"/>
    <property type="match status" value="1"/>
</dbReference>
<evidence type="ECO:0000259" key="6">
    <source>
        <dbReference type="PROSITE" id="PS51007"/>
    </source>
</evidence>
<comment type="caution">
    <text evidence="7">The sequence shown here is derived from an EMBL/GenBank/DDBJ whole genome shotgun (WGS) entry which is preliminary data.</text>
</comment>
<reference evidence="7 8" key="1">
    <citation type="journal article" date="2019" name="Genome Biol. Evol.">
        <title>Day and night: Metabolic profiles and evolutionary relationships of six axenic non-marine cyanobacteria.</title>
        <authorList>
            <person name="Will S.E."/>
            <person name="Henke P."/>
            <person name="Boedeker C."/>
            <person name="Huang S."/>
            <person name="Brinkmann H."/>
            <person name="Rohde M."/>
            <person name="Jarek M."/>
            <person name="Friedl T."/>
            <person name="Seufert S."/>
            <person name="Schumacher M."/>
            <person name="Overmann J."/>
            <person name="Neumann-Schaal M."/>
            <person name="Petersen J."/>
        </authorList>
    </citation>
    <scope>NUCLEOTIDE SEQUENCE [LARGE SCALE GENOMIC DNA]</scope>
    <source>
        <strain evidence="7 8">PCC 6912</strain>
    </source>
</reference>
<protein>
    <recommendedName>
        <fullName evidence="6">Cytochrome c domain-containing protein</fullName>
    </recommendedName>
</protein>
<dbReference type="InterPro" id="IPR051395">
    <property type="entry name" value="Cytochrome_c_Peroxidase/MauG"/>
</dbReference>
<dbReference type="InterPro" id="IPR036909">
    <property type="entry name" value="Cyt_c-like_dom_sf"/>
</dbReference>
<dbReference type="GO" id="GO:0004130">
    <property type="term" value="F:cytochrome-c peroxidase activity"/>
    <property type="evidence" value="ECO:0007669"/>
    <property type="project" value="TreeGrafter"/>
</dbReference>
<dbReference type="Gene3D" id="1.10.760.10">
    <property type="entry name" value="Cytochrome c-like domain"/>
    <property type="match status" value="1"/>
</dbReference>
<dbReference type="STRING" id="211165.GCA_000317285_06425"/>
<dbReference type="RefSeq" id="WP_235083004.1">
    <property type="nucleotide sequence ID" value="NZ_AJLN01000148.1"/>
</dbReference>
<keyword evidence="3 4" id="KW-0408">Iron</keyword>
<dbReference type="EMBL" id="RSCJ01000036">
    <property type="protein sequence ID" value="RUR73400.1"/>
    <property type="molecule type" value="Genomic_DNA"/>
</dbReference>
<feature type="domain" description="Cytochrome c" evidence="6">
    <location>
        <begin position="331"/>
        <end position="522"/>
    </location>
</feature>